<feature type="region of interest" description="Disordered" evidence="1">
    <location>
        <begin position="353"/>
        <end position="377"/>
    </location>
</feature>
<keyword evidence="4" id="KW-1185">Reference proteome</keyword>
<dbReference type="Pfam" id="PF14349">
    <property type="entry name" value="SprA_N"/>
    <property type="match status" value="2"/>
</dbReference>
<dbReference type="Proteomes" id="UP001236507">
    <property type="component" value="Unassembled WGS sequence"/>
</dbReference>
<feature type="domain" description="Gliding motility protein SprA N-terminal" evidence="2">
    <location>
        <begin position="115"/>
        <end position="458"/>
    </location>
</feature>
<dbReference type="EMBL" id="JASHIF010000004">
    <property type="protein sequence ID" value="MDI9858921.1"/>
    <property type="molecule type" value="Genomic_DNA"/>
</dbReference>
<feature type="compositionally biased region" description="Low complexity" evidence="1">
    <location>
        <begin position="1226"/>
        <end position="1235"/>
    </location>
</feature>
<evidence type="ECO:0000313" key="4">
    <source>
        <dbReference type="Proteomes" id="UP001236507"/>
    </source>
</evidence>
<evidence type="ECO:0000256" key="1">
    <source>
        <dbReference type="SAM" id="MobiDB-lite"/>
    </source>
</evidence>
<accession>A0ABT6Y5U8</accession>
<evidence type="ECO:0000259" key="2">
    <source>
        <dbReference type="Pfam" id="PF14349"/>
    </source>
</evidence>
<dbReference type="InterPro" id="IPR025684">
    <property type="entry name" value="SprA_N_dom"/>
</dbReference>
<feature type="domain" description="Gliding motility protein SprA N-terminal" evidence="2">
    <location>
        <begin position="1173"/>
        <end position="1688"/>
    </location>
</feature>
<name>A0ABT6Y5U8_9BACT</name>
<proteinExistence type="predicted"/>
<gene>
    <name evidence="3" type="primary">sprA</name>
    <name evidence="3" type="ORF">QM524_06860</name>
</gene>
<sequence length="2455" mass="275469">MQRKKFYILSGSLVLSVFASLAWEFPLRSPESLWTSKPFLGVSVPADTVQKSGRRPKYKIKDRYTNRFSDRSPSSPFIIKDTKSTSTEFKLDSAGRITVYEKLTGSDANYRPSQQMTFEEYQQVQQNRFVRDYWKKYAASQDGKDETRGRGILPKIELPPAIDRIFGGSEIDFKPNGNILLDIGYIGQFIDNPAIPVQQRYIGNLNFNEQAQINFQGKIGNKFNLNTNFDTKASFNFQNQLKLNWRSNEEDILQNIEVGNTSWTLNSQLIPGVQNLFGLKTLMRFGKVDVTLVAAQQRSKQDCITLKGGSQGKTFEIRADNYDENRHFFLSTFFRNKYESSLKSVSVMSSGVSTNSLNSTTSSTDLSQSSRSTTSTETAYISSGITITRLEVYVTNRSQNTETLRNIVGFSDLGEGAPTNPYNPNNGVAPTSGANGSTPVNNKNNTLYNKYLDPNSANTSIRKADQTTSLLVADGLDKGTDFDVLRGAKKLTEREYRFSPELGYISLVTPLRNDEVLAVSYEYTMNGQKYKVGELTEDYQNRQDNEVLVLKLLKSSTIRNVLNHPMWNLMMKNVYSLNGSQISKTGFQLRVIYKDDNTGIDNPSLLEGRNVKDIPLVQVLGLDKMNQNGDRQTDGNFDFIEGVTVDSRNGKIIFPVLEPFGGTLRKKFEADESQLVDKYVFDKLYTSTLADAQQIASKNKFFLKGSYQSSLGGDVNLPLGVDGNSVQVTAGGVSLTPGVDYIVEPQVGRVKILNSGISNSGREIRICYEKPDLFNNQIRTLLGTHIDYTLGKDIHLGGTLEHLSETPPNFLRRVQIGNEPINNTMFGLDAAIQKKSLLLTRLVDALPLISTKETSAIDFQGEFARLIPGVNSAVNSNAFIDDFESARNIFSLNTQANSWRPGSVPKTIVPITSPNSTESNFNRAKISAYTVDYSLYGTSSLETGSLGINSQDVANYAYERVVSSQALFPNRSVVNNINVPVGILDVSYFPGERGIYNYNPKLDQFIANPKKNFGAITRAISSDTDFDNANIETLEFWMMDPFADVDAGATANSGNRTGIVRSTGDFDKDKEASLIRNRTGGKLIFNLGDISEDFIPDGRYNFENGIPTGQKITQGSLANVDSTVWGLAPTRQFVTNAFDLQNGREQQDVGLDGLPNNPTSFDNIWNEKAKFADYVRTIQGLNIDANIKSEIEEDPSGDDFIHYLNERYSSTSSLVKRYKNYMGLENNSPPSSTSTASGYTEASNQQPDREDLNNDNTITDTDAYYEYELDMKKEKMAVGQNYIVDQITEGGVSWYLFRIPIKNYSNKVGNINGFKSMRFIRMVTTDWEAPVVFRFASFQLSGYQYRTYTGELTPRGLQEVPEPYDANFKVSTVNIDENGPANKAGKTVPYAVPPGFERDRDVTTVNNVALNEQSMSLCVDGLRDGDSRAVFKNTVFDFLNYKNLKMFIHAETDDANTRTGDISAFVRIGTDQTDNYYEVETRGLSITPKGKGSYLPQEVWPLENEIDIPFDALRAAKLQRDKAQVALTTPYLMDSVVGNNGQLYRVRVVGRPDLSAIVSLMIGVRNPKSSDELPKSFCIWVDELRSNGFDQTSGNAAVGKLGLKLADFANVTLNASYKGYGFGGVQSKISERSRETSYAYGIAATINVDKLFPDKWGLRIPLYISYDKSNSTPHFNPLDPDIPLEQSLNNITDPAKRAMLQKIVEDNSERRAINLTNVRKIKVGGGKAHLWDIENIAISYSFAELTRSNTLIDAYKQVSHRGGIMYAYAGTSKPIEPFKGIKSDYPLLRWIKEINISPLPNSITVRADMDRNFVKTQLRNAELTTDGVAPMFEKYWMFTRQYNLGWNLTKSVIVNYAANARAIIDEPQGEIDTQAKKDSVWRSIKNLGRTKNFDQNFGVVWRLPLNKSPLTDWMSAEYSHKFGYQYLASSYDSRDSLDVPLGNLIKNTRERGINGKIDFVALYNRVRALRLANQPRIERKNVARSPGDDEDIIKPQPTFVRSVTRLMMAIRGINVRYTINESTTLPGFMPGSGILGMSAADGSAPGFGFVTGSQDYDVLTRAAANGWLSKSIVQNVPFVQTKTQNFTYGSSIEPFRDFRIQLEGKWSRTDNYQEFYRPTEMGGAYKHQSPVRSGNYQMTFLSFLTAFDSNAPNESSGIFNRFKSYRNIIKQRLEASRVITGNEAYDINSQDVLIPAFFAAYSGISPNKVSFSPFVNIPLPNWQLDYNGLSNVGWFKERFSNISITHRYSSTYSVGNFVSSLEYDNPFELKIDNMLYPLSSKVNEQGYLIPVYVMSTIKFEEKFGPFVGFNATTKNKISLRLEYAQDRSVGLNLSNSQVAELSNKDFTFGMGFTKANMLVPFKVNGRKVRLPNDMKFQMNLTVRDTRTIQRKLDAETVVTNGYVNFQFRPQVSYNVNKRLNVNMYVDKMFNNPWVSTLYYRSTIAAGFQVRFSLSD</sequence>
<dbReference type="InterPro" id="IPR026377">
    <property type="entry name" value="Cell_surface_SprA"/>
</dbReference>
<dbReference type="RefSeq" id="WP_283343993.1">
    <property type="nucleotide sequence ID" value="NZ_JASHIF010000004.1"/>
</dbReference>
<dbReference type="NCBIfam" id="TIGR04189">
    <property type="entry name" value="surface_SprA"/>
    <property type="match status" value="1"/>
</dbReference>
<reference evidence="3 4" key="1">
    <citation type="submission" date="2023-05" db="EMBL/GenBank/DDBJ databases">
        <title>Novel species of genus Flectobacillus isolated from stream in China.</title>
        <authorList>
            <person name="Lu H."/>
        </authorList>
    </citation>
    <scope>NUCLEOTIDE SEQUENCE [LARGE SCALE GENOMIC DNA]</scope>
    <source>
        <strain evidence="3 4">KCTC 42575</strain>
    </source>
</reference>
<organism evidence="3 4">
    <name type="scientific">Flectobacillus roseus</name>
    <dbReference type="NCBI Taxonomy" id="502259"/>
    <lineage>
        <taxon>Bacteria</taxon>
        <taxon>Pseudomonadati</taxon>
        <taxon>Bacteroidota</taxon>
        <taxon>Cytophagia</taxon>
        <taxon>Cytophagales</taxon>
        <taxon>Flectobacillaceae</taxon>
        <taxon>Flectobacillus</taxon>
    </lineage>
</organism>
<comment type="caution">
    <text evidence="3">The sequence shown here is derived from an EMBL/GenBank/DDBJ whole genome shotgun (WGS) entry which is preliminary data.</text>
</comment>
<feature type="region of interest" description="Disordered" evidence="1">
    <location>
        <begin position="1224"/>
        <end position="1257"/>
    </location>
</feature>
<feature type="compositionally biased region" description="Polar residues" evidence="1">
    <location>
        <begin position="1236"/>
        <end position="1246"/>
    </location>
</feature>
<evidence type="ECO:0000313" key="3">
    <source>
        <dbReference type="EMBL" id="MDI9858921.1"/>
    </source>
</evidence>
<protein>
    <submittedName>
        <fullName evidence="3">Cell surface protein SprA</fullName>
    </submittedName>
</protein>